<dbReference type="Proteomes" id="UP000298652">
    <property type="component" value="Chromosome 5"/>
</dbReference>
<reference evidence="2" key="1">
    <citation type="submission" date="2019-03" db="EMBL/GenBank/DDBJ databases">
        <title>WGS assembly of Setaria viridis.</title>
        <authorList>
            <person name="Huang P."/>
            <person name="Jenkins J."/>
            <person name="Grimwood J."/>
            <person name="Barry K."/>
            <person name="Healey A."/>
            <person name="Mamidi S."/>
            <person name="Sreedasyam A."/>
            <person name="Shu S."/>
            <person name="Feldman M."/>
            <person name="Wu J."/>
            <person name="Yu Y."/>
            <person name="Chen C."/>
            <person name="Johnson J."/>
            <person name="Rokhsar D."/>
            <person name="Baxter I."/>
            <person name="Schmutz J."/>
            <person name="Brutnell T."/>
            <person name="Kellogg E."/>
        </authorList>
    </citation>
    <scope>NUCLEOTIDE SEQUENCE [LARGE SCALE GENOMIC DNA]</scope>
</reference>
<dbReference type="OMA" id="HDRMKDL"/>
<feature type="region of interest" description="Disordered" evidence="1">
    <location>
        <begin position="1"/>
        <end position="22"/>
    </location>
</feature>
<organism evidence="2 3">
    <name type="scientific">Setaria viridis</name>
    <name type="common">Green bristlegrass</name>
    <name type="synonym">Setaria italica subsp. viridis</name>
    <dbReference type="NCBI Taxonomy" id="4556"/>
    <lineage>
        <taxon>Eukaryota</taxon>
        <taxon>Viridiplantae</taxon>
        <taxon>Streptophyta</taxon>
        <taxon>Embryophyta</taxon>
        <taxon>Tracheophyta</taxon>
        <taxon>Spermatophyta</taxon>
        <taxon>Magnoliopsida</taxon>
        <taxon>Liliopsida</taxon>
        <taxon>Poales</taxon>
        <taxon>Poaceae</taxon>
        <taxon>PACMAD clade</taxon>
        <taxon>Panicoideae</taxon>
        <taxon>Panicodae</taxon>
        <taxon>Paniceae</taxon>
        <taxon>Cenchrinae</taxon>
        <taxon>Setaria</taxon>
    </lineage>
</organism>
<dbReference type="Gramene" id="TKW16012">
    <property type="protein sequence ID" value="TKW16012"/>
    <property type="gene ID" value="SEVIR_5G271300v2"/>
</dbReference>
<name>A0A4U6UKJ7_SETVI</name>
<evidence type="ECO:0000313" key="2">
    <source>
        <dbReference type="EMBL" id="TKW16012.1"/>
    </source>
</evidence>
<evidence type="ECO:0000256" key="1">
    <source>
        <dbReference type="SAM" id="MobiDB-lite"/>
    </source>
</evidence>
<gene>
    <name evidence="2" type="ORF">SEVIR_5G271300v2</name>
</gene>
<keyword evidence="3" id="KW-1185">Reference proteome</keyword>
<accession>A0A4U6UKJ7</accession>
<dbReference type="EMBL" id="CM016556">
    <property type="protein sequence ID" value="TKW16012.1"/>
    <property type="molecule type" value="Genomic_DNA"/>
</dbReference>
<protein>
    <submittedName>
        <fullName evidence="2">Uncharacterized protein</fullName>
    </submittedName>
</protein>
<evidence type="ECO:0000313" key="3">
    <source>
        <dbReference type="Proteomes" id="UP000298652"/>
    </source>
</evidence>
<sequence>MNHGTDAPNLRKLAVHTNKRNKLQHDRMKDLVFVKFNSKLREKRENKSRDPIVSNDGDEYIEWLIAIVRKAKTNAEAEEHEQVANVDEGGSSQEVATAQHKRKGGKGNLRFRKKRKLIPILDDEVEEASSTTSSSEDEDDNDTTFLAASSGDDMSLDDDDSD</sequence>
<feature type="region of interest" description="Disordered" evidence="1">
    <location>
        <begin position="78"/>
        <end position="162"/>
    </location>
</feature>
<proteinExistence type="predicted"/>
<feature type="compositionally biased region" description="Basic residues" evidence="1">
    <location>
        <begin position="99"/>
        <end position="117"/>
    </location>
</feature>
<dbReference type="AlphaFoldDB" id="A0A4U6UKJ7"/>
<feature type="compositionally biased region" description="Basic residues" evidence="1">
    <location>
        <begin position="13"/>
        <end position="22"/>
    </location>
</feature>